<sequence length="791" mass="83604">MKNRPAQDTPVARRSGGRLALKILAWVVGVLLILIVAVALFVAFFDWNRARPWINHKVSDELGRPFAINGDLSVRWRHPPDAPGWRGWIPWPHVRAKNITLANTDWARTPSMASVDQVDFDIAIPPLLVKHVVIPTIALSNPVVDIERKLDGRNNYTFATKSSGQPSAWSVDLHDITFGTGKVALLEESRKADLNATIDTLGNPIPFGDVLKQQSTVARDESAGVVGKQGAAQFRKAAVANEASQAQAASATSAASAAEAVSGAMAQTASGASGTASASAVASASSAAVARVAPQSIDPYKIAWTIAGKYNGTPVSGSGKLGEVLSLRDATRPFPLQADVKIGDTRIALVGTLTDPVHLASLDLRLWLQGTSLSHLYALTGVTLPSSPPFATEGRLVGEFKKSGDIFRYQNFTGRVGGSDLNGTLVYEGVKPRPRLSGALVSHLLQFSDLAPLIGADSNKSKEVRGATTKQPADKALPVEEFRTDRWKAIDANVEFTGKRILRDKDLPITDLYTHVIMTDGVLKLVPLRFGVAGGNITSDINLDGSTTPLKAKMSLGARHVKLKQLFPTSKTMQQALGEINGEGALSATGNSPAALAASSNGEIKLLVNQGAVSAFLMEAAGLNIANAVVEKLFGNRDVKINCAASDFVVTNGKLDSKVFIVDTDDAVINVDGSIDLKSETMDLGVHPHTKGFRVFSLRSPLYVKGTFKKPSIGVNPVPLALKGAGAIVLGLINPFAALIPLLSPSHNTDTPCSQLLAAMNKSTKAPPPGQKMSPHAADATVRAVTGKTAK</sequence>
<accession>A0ABT3ZP91</accession>
<reference evidence="4" key="1">
    <citation type="submission" date="2022-11" db="EMBL/GenBank/DDBJ databases">
        <title>Robbsia betulipollinis sp. nov., isolated from pollen of birch (Betula pendula).</title>
        <authorList>
            <person name="Shi H."/>
            <person name="Ambika Manirajan B."/>
            <person name="Ratering S."/>
            <person name="Geissler-Plaum R."/>
            <person name="Schnell S."/>
        </authorList>
    </citation>
    <scope>NUCLEOTIDE SEQUENCE</scope>
    <source>
        <strain evidence="4">Bb-Pol-6</strain>
    </source>
</reference>
<dbReference type="InterPro" id="IPR007844">
    <property type="entry name" value="AsmA"/>
</dbReference>
<name>A0ABT3ZP91_9BURK</name>
<protein>
    <submittedName>
        <fullName evidence="4">AsmA family protein</fullName>
    </submittedName>
</protein>
<evidence type="ECO:0000313" key="5">
    <source>
        <dbReference type="Proteomes" id="UP001082899"/>
    </source>
</evidence>
<evidence type="ECO:0000256" key="1">
    <source>
        <dbReference type="SAM" id="MobiDB-lite"/>
    </source>
</evidence>
<dbReference type="Pfam" id="PF05170">
    <property type="entry name" value="AsmA"/>
    <property type="match status" value="1"/>
</dbReference>
<dbReference type="InterPro" id="IPR052894">
    <property type="entry name" value="AsmA-related"/>
</dbReference>
<dbReference type="EMBL" id="JAPMXC010000002">
    <property type="protein sequence ID" value="MCY0388050.1"/>
    <property type="molecule type" value="Genomic_DNA"/>
</dbReference>
<keyword evidence="5" id="KW-1185">Reference proteome</keyword>
<feature type="domain" description="AsmA" evidence="3">
    <location>
        <begin position="20"/>
        <end position="657"/>
    </location>
</feature>
<dbReference type="PANTHER" id="PTHR30441">
    <property type="entry name" value="DUF748 DOMAIN-CONTAINING PROTEIN"/>
    <property type="match status" value="1"/>
</dbReference>
<feature type="region of interest" description="Disordered" evidence="1">
    <location>
        <begin position="762"/>
        <end position="791"/>
    </location>
</feature>
<proteinExistence type="predicted"/>
<keyword evidence="2" id="KW-0472">Membrane</keyword>
<keyword evidence="2" id="KW-0812">Transmembrane</keyword>
<evidence type="ECO:0000256" key="2">
    <source>
        <dbReference type="SAM" id="Phobius"/>
    </source>
</evidence>
<dbReference type="Proteomes" id="UP001082899">
    <property type="component" value="Unassembled WGS sequence"/>
</dbReference>
<dbReference type="PANTHER" id="PTHR30441:SF9">
    <property type="entry name" value="ASMA FAMILY PROTEIN YHJG"/>
    <property type="match status" value="1"/>
</dbReference>
<evidence type="ECO:0000313" key="4">
    <source>
        <dbReference type="EMBL" id="MCY0388050.1"/>
    </source>
</evidence>
<keyword evidence="2" id="KW-1133">Transmembrane helix</keyword>
<feature type="transmembrane region" description="Helical" evidence="2">
    <location>
        <begin position="23"/>
        <end position="45"/>
    </location>
</feature>
<gene>
    <name evidence="4" type="ORF">OVY01_12545</name>
</gene>
<evidence type="ECO:0000259" key="3">
    <source>
        <dbReference type="Pfam" id="PF05170"/>
    </source>
</evidence>
<comment type="caution">
    <text evidence="4">The sequence shown here is derived from an EMBL/GenBank/DDBJ whole genome shotgun (WGS) entry which is preliminary data.</text>
</comment>
<organism evidence="4 5">
    <name type="scientific">Robbsia betulipollinis</name>
    <dbReference type="NCBI Taxonomy" id="2981849"/>
    <lineage>
        <taxon>Bacteria</taxon>
        <taxon>Pseudomonadati</taxon>
        <taxon>Pseudomonadota</taxon>
        <taxon>Betaproteobacteria</taxon>
        <taxon>Burkholderiales</taxon>
        <taxon>Burkholderiaceae</taxon>
        <taxon>Robbsia</taxon>
    </lineage>
</organism>